<keyword evidence="3" id="KW-1185">Reference proteome</keyword>
<dbReference type="SUPFAM" id="SSF53474">
    <property type="entry name" value="alpha/beta-Hydrolases"/>
    <property type="match status" value="1"/>
</dbReference>
<dbReference type="PANTHER" id="PTHR43689:SF8">
    <property type="entry name" value="ALPHA_BETA-HYDROLASES SUPERFAMILY PROTEIN"/>
    <property type="match status" value="1"/>
</dbReference>
<name>A0AAV5S4C1_MAUHU</name>
<protein>
    <submittedName>
        <fullName evidence="2">Triacylglycerol lipase</fullName>
    </submittedName>
</protein>
<dbReference type="PANTHER" id="PTHR43689">
    <property type="entry name" value="HYDROLASE"/>
    <property type="match status" value="1"/>
</dbReference>
<accession>A0AAV5S4C1</accession>
<dbReference type="Proteomes" id="UP001377567">
    <property type="component" value="Unassembled WGS sequence"/>
</dbReference>
<dbReference type="Pfam" id="PF00561">
    <property type="entry name" value="Abhydrolase_1"/>
    <property type="match status" value="1"/>
</dbReference>
<reference evidence="2 3" key="1">
    <citation type="journal article" date="2023" name="Elife">
        <title>Identification of key yeast species and microbe-microbe interactions impacting larval growth of Drosophila in the wild.</title>
        <authorList>
            <person name="Mure A."/>
            <person name="Sugiura Y."/>
            <person name="Maeda R."/>
            <person name="Honda K."/>
            <person name="Sakurai N."/>
            <person name="Takahashi Y."/>
            <person name="Watada M."/>
            <person name="Katoh T."/>
            <person name="Gotoh A."/>
            <person name="Gotoh Y."/>
            <person name="Taniguchi I."/>
            <person name="Nakamura K."/>
            <person name="Hayashi T."/>
            <person name="Katayama T."/>
            <person name="Uemura T."/>
            <person name="Hattori Y."/>
        </authorList>
    </citation>
    <scope>NUCLEOTIDE SEQUENCE [LARGE SCALE GENOMIC DNA]</scope>
    <source>
        <strain evidence="2 3">KH-74</strain>
    </source>
</reference>
<feature type="domain" description="AB hydrolase-1" evidence="1">
    <location>
        <begin position="76"/>
        <end position="345"/>
    </location>
</feature>
<evidence type="ECO:0000313" key="2">
    <source>
        <dbReference type="EMBL" id="GMM58709.1"/>
    </source>
</evidence>
<evidence type="ECO:0000259" key="1">
    <source>
        <dbReference type="Pfam" id="PF00561"/>
    </source>
</evidence>
<proteinExistence type="predicted"/>
<dbReference type="InterPro" id="IPR000073">
    <property type="entry name" value="AB_hydrolase_1"/>
</dbReference>
<dbReference type="InterPro" id="IPR029058">
    <property type="entry name" value="AB_hydrolase_fold"/>
</dbReference>
<sequence length="364" mass="38812">MSTPLSHRPLADIVHQYSSIPPAQLAAALSAPAAAADFRSEFIAAHEHRLTVAGVSLRVCHNIGAQTPAHTPLHCFVHGLGGNLEQFEPLLRATADAGRAFVALDLPGFGQSDASPGAVYPMLWVGSVVQQAVAAAWTEGRGGRDSAGDSAGTAALPPLPPLVLIGHSMGCYIALHLLCDITLPNAIHGLVLISPPRTSLPELDPARWSSAQAGLALLWRAPWLLDAYRHWWDQPRGLRSSGIAKFFADHSENDAEDIPRTYRLLQQFRNNLRTPSASVAGYLRGWRALDWARVRHCTGDCALPPLVLCGDADRVTPPADARAFAAELGGSAAFELVEGCGHNAPCDAPERVCALFSAHCFGHK</sequence>
<dbReference type="Gene3D" id="3.40.50.1820">
    <property type="entry name" value="alpha/beta hydrolase"/>
    <property type="match status" value="1"/>
</dbReference>
<gene>
    <name evidence="2" type="ORF">DAKH74_053260</name>
</gene>
<organism evidence="2 3">
    <name type="scientific">Maudiozyma humilis</name>
    <name type="common">Sour dough yeast</name>
    <name type="synonym">Kazachstania humilis</name>
    <dbReference type="NCBI Taxonomy" id="51915"/>
    <lineage>
        <taxon>Eukaryota</taxon>
        <taxon>Fungi</taxon>
        <taxon>Dikarya</taxon>
        <taxon>Ascomycota</taxon>
        <taxon>Saccharomycotina</taxon>
        <taxon>Saccharomycetes</taxon>
        <taxon>Saccharomycetales</taxon>
        <taxon>Saccharomycetaceae</taxon>
        <taxon>Maudiozyma</taxon>
    </lineage>
</organism>
<dbReference type="AlphaFoldDB" id="A0AAV5S4C1"/>
<dbReference type="EMBL" id="BTGD01000025">
    <property type="protein sequence ID" value="GMM58709.1"/>
    <property type="molecule type" value="Genomic_DNA"/>
</dbReference>
<comment type="caution">
    <text evidence="2">The sequence shown here is derived from an EMBL/GenBank/DDBJ whole genome shotgun (WGS) entry which is preliminary data.</text>
</comment>
<evidence type="ECO:0000313" key="3">
    <source>
        <dbReference type="Proteomes" id="UP001377567"/>
    </source>
</evidence>